<reference evidence="1" key="1">
    <citation type="submission" date="2021-02" db="EMBL/GenBank/DDBJ databases">
        <authorList>
            <person name="Nowell W R."/>
        </authorList>
    </citation>
    <scope>NUCLEOTIDE SEQUENCE</scope>
</reference>
<keyword evidence="4" id="KW-1185">Reference proteome</keyword>
<accession>A0A820WHA8</accession>
<dbReference type="Proteomes" id="UP000663851">
    <property type="component" value="Unassembled WGS sequence"/>
</dbReference>
<protein>
    <submittedName>
        <fullName evidence="1">Uncharacterized protein</fullName>
    </submittedName>
</protein>
<sequence>MIQFFLLTALAYQFRIFFAVNQFIYVATIPAPAPAPNPLPYYLYQILTTTLPSPPYPAIFPMSDRDAADGFVHLARAINILPLFMQNYNNSVQLSVLKLNYAWMRENGRYDVRWEWSRSNSTIYPHFYGNTTREMIVDVRTWSRAQYALWNSTSVPTDEWLTDDCDMKHASFIITFFLLCILII</sequence>
<dbReference type="AlphaFoldDB" id="A0A820WHA8"/>
<proteinExistence type="predicted"/>
<organism evidence="1 3">
    <name type="scientific">Rotaria socialis</name>
    <dbReference type="NCBI Taxonomy" id="392032"/>
    <lineage>
        <taxon>Eukaryota</taxon>
        <taxon>Metazoa</taxon>
        <taxon>Spiralia</taxon>
        <taxon>Gnathifera</taxon>
        <taxon>Rotifera</taxon>
        <taxon>Eurotatoria</taxon>
        <taxon>Bdelloidea</taxon>
        <taxon>Philodinida</taxon>
        <taxon>Philodinidae</taxon>
        <taxon>Rotaria</taxon>
    </lineage>
</organism>
<dbReference type="SUPFAM" id="SSF56399">
    <property type="entry name" value="ADP-ribosylation"/>
    <property type="match status" value="1"/>
</dbReference>
<evidence type="ECO:0000313" key="2">
    <source>
        <dbReference type="EMBL" id="CAF4615050.1"/>
    </source>
</evidence>
<gene>
    <name evidence="1" type="ORF">HFQ381_LOCUS28807</name>
    <name evidence="2" type="ORF">UJA718_LOCUS31693</name>
</gene>
<comment type="caution">
    <text evidence="1">The sequence shown here is derived from an EMBL/GenBank/DDBJ whole genome shotgun (WGS) entry which is preliminary data.</text>
</comment>
<dbReference type="EMBL" id="CAJOBP010026793">
    <property type="protein sequence ID" value="CAF4615050.1"/>
    <property type="molecule type" value="Genomic_DNA"/>
</dbReference>
<name>A0A820WHA8_9BILA</name>
<evidence type="ECO:0000313" key="1">
    <source>
        <dbReference type="EMBL" id="CAF4516066.1"/>
    </source>
</evidence>
<dbReference type="EMBL" id="CAJOBO010004254">
    <property type="protein sequence ID" value="CAF4516066.1"/>
    <property type="molecule type" value="Genomic_DNA"/>
</dbReference>
<evidence type="ECO:0000313" key="4">
    <source>
        <dbReference type="Proteomes" id="UP000663873"/>
    </source>
</evidence>
<dbReference type="Pfam" id="PF06108">
    <property type="entry name" value="DUF952"/>
    <property type="match status" value="1"/>
</dbReference>
<dbReference type="InterPro" id="IPR009297">
    <property type="entry name" value="DUF952"/>
</dbReference>
<evidence type="ECO:0000313" key="3">
    <source>
        <dbReference type="Proteomes" id="UP000663851"/>
    </source>
</evidence>
<dbReference type="Gene3D" id="3.20.170.20">
    <property type="entry name" value="Protein of unknown function DUF952"/>
    <property type="match status" value="1"/>
</dbReference>
<dbReference type="Proteomes" id="UP000663873">
    <property type="component" value="Unassembled WGS sequence"/>
</dbReference>